<accession>A0A2Z5ZJ86</accession>
<feature type="transmembrane region" description="Helical" evidence="1">
    <location>
        <begin position="12"/>
        <end position="31"/>
    </location>
</feature>
<organism evidence="2 5">
    <name type="scientific">Acetobacter orientalis</name>
    <dbReference type="NCBI Taxonomy" id="146474"/>
    <lineage>
        <taxon>Bacteria</taxon>
        <taxon>Pseudomonadati</taxon>
        <taxon>Pseudomonadota</taxon>
        <taxon>Alphaproteobacteria</taxon>
        <taxon>Acetobacterales</taxon>
        <taxon>Acetobacteraceae</taxon>
        <taxon>Acetobacter</taxon>
    </lineage>
</organism>
<gene>
    <name evidence="3" type="ORF">Abor_013_106</name>
    <name evidence="2" type="ORF">AcetOrient_orf03072</name>
</gene>
<evidence type="ECO:0000313" key="5">
    <source>
        <dbReference type="Proteomes" id="UP000270034"/>
    </source>
</evidence>
<feature type="transmembrane region" description="Helical" evidence="1">
    <location>
        <begin position="43"/>
        <end position="61"/>
    </location>
</feature>
<name>A0A2Z5ZJ86_9PROT</name>
<keyword evidence="1" id="KW-1133">Transmembrane helix</keyword>
<feature type="transmembrane region" description="Helical" evidence="1">
    <location>
        <begin position="103"/>
        <end position="122"/>
    </location>
</feature>
<sequence>MMTDKFALYINRAISTVLLVGSLSYISFLFYSGINNQAEQLNNYGKVMSVFLGIYAGLYCLDSIKGKLFQKQNSITALITIAIVLFGDINFEQNVFSLHGYFDFFRIFIGNALILVTLYLFYSKKYLKSV</sequence>
<accession>A0A0D6NKA0</accession>
<dbReference type="EMBL" id="BAMX01000013">
    <property type="protein sequence ID" value="GAN65796.1"/>
    <property type="molecule type" value="Genomic_DNA"/>
</dbReference>
<reference evidence="3 4" key="1">
    <citation type="submission" date="2012-11" db="EMBL/GenBank/DDBJ databases">
        <title>Whole genome sequence of Acetobacter orientalis 21F-2.</title>
        <authorList>
            <person name="Azuma Y."/>
            <person name="Higashiura N."/>
            <person name="Hirakawa H."/>
            <person name="Matsushita K."/>
        </authorList>
    </citation>
    <scope>NUCLEOTIDE SEQUENCE [LARGE SCALE GENOMIC DNA]</scope>
    <source>
        <strain evidence="3 4">21F-2</strain>
    </source>
</reference>
<feature type="transmembrane region" description="Helical" evidence="1">
    <location>
        <begin position="73"/>
        <end position="91"/>
    </location>
</feature>
<dbReference type="EMBL" id="AP018515">
    <property type="protein sequence ID" value="BBC80409.1"/>
    <property type="molecule type" value="Genomic_DNA"/>
</dbReference>
<reference evidence="2 5" key="2">
    <citation type="submission" date="2018-02" db="EMBL/GenBank/DDBJ databases">
        <title>Acetobacter orientalis genome.</title>
        <authorList>
            <person name="Nakashima N."/>
            <person name="Tamura T."/>
        </authorList>
    </citation>
    <scope>NUCLEOTIDE SEQUENCE [LARGE SCALE GENOMIC DNA]</scope>
    <source>
        <strain evidence="2 5">FAN1</strain>
    </source>
</reference>
<dbReference type="RefSeq" id="WP_126621275.1">
    <property type="nucleotide sequence ID" value="NZ_BAMX01000013.1"/>
</dbReference>
<evidence type="ECO:0000313" key="3">
    <source>
        <dbReference type="EMBL" id="GAN65796.1"/>
    </source>
</evidence>
<protein>
    <submittedName>
        <fullName evidence="2">Splicing factor 3B subunit 3-like</fullName>
    </submittedName>
</protein>
<keyword evidence="1" id="KW-0472">Membrane</keyword>
<dbReference type="KEGG" id="aot:AcetOri_orf03072"/>
<dbReference type="Proteomes" id="UP000270034">
    <property type="component" value="Chromosome"/>
</dbReference>
<evidence type="ECO:0000313" key="4">
    <source>
        <dbReference type="Proteomes" id="UP000032670"/>
    </source>
</evidence>
<keyword evidence="4" id="KW-1185">Reference proteome</keyword>
<dbReference type="GeneID" id="76203952"/>
<dbReference type="AlphaFoldDB" id="A0A2Z5ZJ86"/>
<proteinExistence type="predicted"/>
<keyword evidence="1" id="KW-0812">Transmembrane</keyword>
<evidence type="ECO:0000256" key="1">
    <source>
        <dbReference type="SAM" id="Phobius"/>
    </source>
</evidence>
<dbReference type="Proteomes" id="UP000032670">
    <property type="component" value="Unassembled WGS sequence"/>
</dbReference>
<evidence type="ECO:0000313" key="2">
    <source>
        <dbReference type="EMBL" id="BBC80409.1"/>
    </source>
</evidence>